<dbReference type="SUPFAM" id="SSF53756">
    <property type="entry name" value="UDP-Glycosyltransferase/glycogen phosphorylase"/>
    <property type="match status" value="1"/>
</dbReference>
<gene>
    <name evidence="1" type="ORF">A3K01_02575</name>
</gene>
<organism evidence="1 2">
    <name type="scientific">candidate division WWE3 bacterium RIFOXYD1_FULL_43_17</name>
    <dbReference type="NCBI Taxonomy" id="1802652"/>
    <lineage>
        <taxon>Bacteria</taxon>
        <taxon>Katanobacteria</taxon>
    </lineage>
</organism>
<evidence type="ECO:0000313" key="1">
    <source>
        <dbReference type="EMBL" id="OGC80162.1"/>
    </source>
</evidence>
<protein>
    <recommendedName>
        <fullName evidence="3">Glycosyl transferase family 1 domain-containing protein</fullName>
    </recommendedName>
</protein>
<dbReference type="EMBL" id="MEWJ01000020">
    <property type="protein sequence ID" value="OGC80162.1"/>
    <property type="molecule type" value="Genomic_DNA"/>
</dbReference>
<accession>A0A1F4XET4</accession>
<name>A0A1F4XET4_UNCKA</name>
<reference evidence="1 2" key="1">
    <citation type="journal article" date="2016" name="Nat. Commun.">
        <title>Thousands of microbial genomes shed light on interconnected biogeochemical processes in an aquifer system.</title>
        <authorList>
            <person name="Anantharaman K."/>
            <person name="Brown C.T."/>
            <person name="Hug L.A."/>
            <person name="Sharon I."/>
            <person name="Castelle C.J."/>
            <person name="Probst A.J."/>
            <person name="Thomas B.C."/>
            <person name="Singh A."/>
            <person name="Wilkins M.J."/>
            <person name="Karaoz U."/>
            <person name="Brodie E.L."/>
            <person name="Williams K.H."/>
            <person name="Hubbard S.S."/>
            <person name="Banfield J.F."/>
        </authorList>
    </citation>
    <scope>NUCLEOTIDE SEQUENCE [LARGE SCALE GENOMIC DNA]</scope>
</reference>
<dbReference type="Gene3D" id="3.40.50.2000">
    <property type="entry name" value="Glycogen Phosphorylase B"/>
    <property type="match status" value="1"/>
</dbReference>
<dbReference type="Proteomes" id="UP000177845">
    <property type="component" value="Unassembled WGS sequence"/>
</dbReference>
<dbReference type="AlphaFoldDB" id="A0A1F4XET4"/>
<comment type="caution">
    <text evidence="1">The sequence shown here is derived from an EMBL/GenBank/DDBJ whole genome shotgun (WGS) entry which is preliminary data.</text>
</comment>
<dbReference type="Pfam" id="PF13692">
    <property type="entry name" value="Glyco_trans_1_4"/>
    <property type="match status" value="1"/>
</dbReference>
<evidence type="ECO:0000313" key="2">
    <source>
        <dbReference type="Proteomes" id="UP000177845"/>
    </source>
</evidence>
<sequence>MTRLEKLGHNVLFVDPPINTGRLFMRQILQGKWSPLKLLTKTQKMGNVLVFSPLDFSPAHEKHAELHAKAIQNATKKFFNPDRNTILWIYHVEIAGLDQYLKYIEHDFLVYDCVDNYAGFPKYSTPEKKDAINKKEQGLAMRANVVFSTAPGLVEKLKKFNSNVYFTPNVGDYPKFFDIKARIRNYPEDIKSIPHPIVGFYGAVDNYKFDRELMKKIVTDYPKYSFVIIGPIALKDREGSLEELGLGGLPNLHYLGTKPFSEIHNYVAAFDATIIPYRLNDYTVGGCFPVKFHEGLAAGLPTIVTDLPAYAPFADVCYIAKSYNEFSQFVRKALEDDSLERRMARQKVAKSNDWDGKVERMLRIIGDLLKK</sequence>
<evidence type="ECO:0008006" key="3">
    <source>
        <dbReference type="Google" id="ProtNLM"/>
    </source>
</evidence>
<proteinExistence type="predicted"/>